<evidence type="ECO:0000313" key="7">
    <source>
        <dbReference type="Proteomes" id="UP001589844"/>
    </source>
</evidence>
<keyword evidence="3" id="KW-0732">Signal</keyword>
<keyword evidence="7" id="KW-1185">Reference proteome</keyword>
<dbReference type="EMBL" id="JBHLXJ010000016">
    <property type="protein sequence ID" value="MFC0351287.1"/>
    <property type="molecule type" value="Genomic_DNA"/>
</dbReference>
<feature type="chain" id="PRO_5047184335" evidence="3">
    <location>
        <begin position="23"/>
        <end position="399"/>
    </location>
</feature>
<evidence type="ECO:0000256" key="3">
    <source>
        <dbReference type="SAM" id="SignalP"/>
    </source>
</evidence>
<dbReference type="InterPro" id="IPR058647">
    <property type="entry name" value="BSH_CzcB-like"/>
</dbReference>
<dbReference type="Proteomes" id="UP001589844">
    <property type="component" value="Unassembled WGS sequence"/>
</dbReference>
<dbReference type="Gene3D" id="1.10.287.470">
    <property type="entry name" value="Helix hairpin bin"/>
    <property type="match status" value="1"/>
</dbReference>
<proteinExistence type="inferred from homology"/>
<name>A0ABV6IHH5_9BURK</name>
<dbReference type="PROSITE" id="PS51257">
    <property type="entry name" value="PROKAR_LIPOPROTEIN"/>
    <property type="match status" value="1"/>
</dbReference>
<organism evidence="6 7">
    <name type="scientific">Undibacterium danionis</name>
    <dbReference type="NCBI Taxonomy" id="1812100"/>
    <lineage>
        <taxon>Bacteria</taxon>
        <taxon>Pseudomonadati</taxon>
        <taxon>Pseudomonadota</taxon>
        <taxon>Betaproteobacteria</taxon>
        <taxon>Burkholderiales</taxon>
        <taxon>Oxalobacteraceae</taxon>
        <taxon>Undibacterium</taxon>
    </lineage>
</organism>
<dbReference type="PANTHER" id="PTHR30469">
    <property type="entry name" value="MULTIDRUG RESISTANCE PROTEIN MDTA"/>
    <property type="match status" value="1"/>
</dbReference>
<feature type="domain" description="CusB-like beta-barrel" evidence="4">
    <location>
        <begin position="236"/>
        <end position="302"/>
    </location>
</feature>
<keyword evidence="2" id="KW-0175">Coiled coil</keyword>
<feature type="domain" description="CzcB-like barrel-sandwich hybrid" evidence="5">
    <location>
        <begin position="82"/>
        <end position="221"/>
    </location>
</feature>
<comment type="similarity">
    <text evidence="1">Belongs to the membrane fusion protein (MFP) (TC 8.A.1) family.</text>
</comment>
<sequence length="399" mass="42199">MLRKTILVLAIASALSACNNSAPDAKSSASASASASATVAKNAANTGPEKLIIANEDVLNLQNNALASGPVVIGSIQPERKADLRAEVSTVVLQVLKENGEAVKRGDVIVRLDETSIRDNLNSANDAARNAALALDQADRNLQRLKTLRASGMTSMQALDDAEVRRNTAQSEVSAAKARAASAQQQLQRTIVRAPFDGIISERKVSPGDTALAGKELVKVIDPNSMRFAGRVSADKIGMVKPGQNVSFRINGYAGQEFRGKVTRVDPAANDVTRQVEVLVAFADSKQPRVSGLYAEGNIEAETVSALMLPEGALVKSGDKTYAWRVKGKSLNKVELALGSRDVRTGNYEVRSGVVAGDIIMRNPSSSFKEGQAVEMATTLNTKTALNKDLSGTKLAMGN</sequence>
<evidence type="ECO:0000256" key="1">
    <source>
        <dbReference type="ARBA" id="ARBA00009477"/>
    </source>
</evidence>
<dbReference type="Gene3D" id="2.40.420.20">
    <property type="match status" value="1"/>
</dbReference>
<feature type="signal peptide" evidence="3">
    <location>
        <begin position="1"/>
        <end position="22"/>
    </location>
</feature>
<evidence type="ECO:0000259" key="5">
    <source>
        <dbReference type="Pfam" id="PF25973"/>
    </source>
</evidence>
<accession>A0ABV6IHH5</accession>
<gene>
    <name evidence="6" type="ORF">ACFFJH_15815</name>
</gene>
<evidence type="ECO:0000259" key="4">
    <source>
        <dbReference type="Pfam" id="PF25954"/>
    </source>
</evidence>
<dbReference type="SUPFAM" id="SSF111369">
    <property type="entry name" value="HlyD-like secretion proteins"/>
    <property type="match status" value="1"/>
</dbReference>
<reference evidence="6 7" key="1">
    <citation type="submission" date="2024-09" db="EMBL/GenBank/DDBJ databases">
        <authorList>
            <person name="Sun Q."/>
            <person name="Mori K."/>
        </authorList>
    </citation>
    <scope>NUCLEOTIDE SEQUENCE [LARGE SCALE GENOMIC DNA]</scope>
    <source>
        <strain evidence="6 7">CCM 8677</strain>
    </source>
</reference>
<dbReference type="NCBIfam" id="TIGR01730">
    <property type="entry name" value="RND_mfp"/>
    <property type="match status" value="1"/>
</dbReference>
<comment type="caution">
    <text evidence="6">The sequence shown here is derived from an EMBL/GenBank/DDBJ whole genome shotgun (WGS) entry which is preliminary data.</text>
</comment>
<dbReference type="Gene3D" id="2.40.30.170">
    <property type="match status" value="1"/>
</dbReference>
<evidence type="ECO:0000313" key="6">
    <source>
        <dbReference type="EMBL" id="MFC0351287.1"/>
    </source>
</evidence>
<protein>
    <submittedName>
        <fullName evidence="6">Efflux RND transporter periplasmic adaptor subunit</fullName>
    </submittedName>
</protein>
<evidence type="ECO:0000256" key="2">
    <source>
        <dbReference type="SAM" id="Coils"/>
    </source>
</evidence>
<dbReference type="InterPro" id="IPR058792">
    <property type="entry name" value="Beta-barrel_RND_2"/>
</dbReference>
<dbReference type="Gene3D" id="2.40.50.100">
    <property type="match status" value="1"/>
</dbReference>
<feature type="coiled-coil region" evidence="2">
    <location>
        <begin position="121"/>
        <end position="186"/>
    </location>
</feature>
<dbReference type="RefSeq" id="WP_390213897.1">
    <property type="nucleotide sequence ID" value="NZ_JBHLXJ010000016.1"/>
</dbReference>
<dbReference type="InterPro" id="IPR006143">
    <property type="entry name" value="RND_pump_MFP"/>
</dbReference>
<dbReference type="Pfam" id="PF25954">
    <property type="entry name" value="Beta-barrel_RND_2"/>
    <property type="match status" value="1"/>
</dbReference>
<dbReference type="Pfam" id="PF25973">
    <property type="entry name" value="BSH_CzcB"/>
    <property type="match status" value="1"/>
</dbReference>